<evidence type="ECO:0000256" key="7">
    <source>
        <dbReference type="ARBA" id="ARBA00022490"/>
    </source>
</evidence>
<keyword evidence="10" id="KW-0653">Protein transport</keyword>
<dbReference type="InterPro" id="IPR006652">
    <property type="entry name" value="Kelch_1"/>
</dbReference>
<accession>A0A0B2QTG6</accession>
<dbReference type="Pfam" id="PF01217">
    <property type="entry name" value="Clat_adaptor_s"/>
    <property type="match status" value="1"/>
</dbReference>
<keyword evidence="5" id="KW-0880">Kelch repeat</keyword>
<comment type="subcellular location">
    <subcellularLocation>
        <location evidence="2">Cytoplasmic vesicle</location>
        <location evidence="2">COPI-coated vesicle membrane</location>
        <topology evidence="2">Peripheral membrane protein</topology>
        <orientation evidence="2">Cytoplasmic side</orientation>
    </subcellularLocation>
    <subcellularLocation>
        <location evidence="1">Golgi apparatus membrane</location>
        <topology evidence="1">Peripheral membrane protein</topology>
        <orientation evidence="1">Cytoplasmic side</orientation>
    </subcellularLocation>
</comment>
<evidence type="ECO:0000256" key="2">
    <source>
        <dbReference type="ARBA" id="ARBA00004347"/>
    </source>
</evidence>
<keyword evidence="7" id="KW-0963">Cytoplasm</keyword>
<dbReference type="GO" id="GO:0016192">
    <property type="term" value="P:vesicle-mediated transport"/>
    <property type="evidence" value="ECO:0007669"/>
    <property type="project" value="UniProtKB-KW"/>
</dbReference>
<dbReference type="Proteomes" id="UP000053555">
    <property type="component" value="Unassembled WGS sequence"/>
</dbReference>
<evidence type="ECO:0000256" key="3">
    <source>
        <dbReference type="ARBA" id="ARBA00006972"/>
    </source>
</evidence>
<dbReference type="SUPFAM" id="SSF64356">
    <property type="entry name" value="SNARE-like"/>
    <property type="match status" value="1"/>
</dbReference>
<dbReference type="Gene3D" id="3.30.450.60">
    <property type="match status" value="1"/>
</dbReference>
<dbReference type="InterPro" id="IPR015915">
    <property type="entry name" value="Kelch-typ_b-propeller"/>
</dbReference>
<evidence type="ECO:0000256" key="14">
    <source>
        <dbReference type="ARBA" id="ARBA00045555"/>
    </source>
</evidence>
<dbReference type="CDD" id="cd22152">
    <property type="entry name" value="F-box_AtAFR-like"/>
    <property type="match status" value="1"/>
</dbReference>
<evidence type="ECO:0000313" key="17">
    <source>
        <dbReference type="EMBL" id="KHN22962.1"/>
    </source>
</evidence>
<keyword evidence="9" id="KW-0931">ER-Golgi transport</keyword>
<evidence type="ECO:0000256" key="11">
    <source>
        <dbReference type="ARBA" id="ARBA00023034"/>
    </source>
</evidence>
<evidence type="ECO:0000256" key="12">
    <source>
        <dbReference type="ARBA" id="ARBA00023136"/>
    </source>
</evidence>
<comment type="subunit">
    <text evidence="4">Oligomeric complex that consists of at least the alpha, beta, beta', gamma, delta, epsilon and zeta subunits.</text>
</comment>
<feature type="domain" description="F-box" evidence="15">
    <location>
        <begin position="17"/>
        <end position="57"/>
    </location>
</feature>
<dbReference type="SUPFAM" id="SSF117281">
    <property type="entry name" value="Kelch motif"/>
    <property type="match status" value="1"/>
</dbReference>
<evidence type="ECO:0000256" key="1">
    <source>
        <dbReference type="ARBA" id="ARBA00004255"/>
    </source>
</evidence>
<evidence type="ECO:0000256" key="10">
    <source>
        <dbReference type="ARBA" id="ARBA00022927"/>
    </source>
</evidence>
<keyword evidence="11" id="KW-0333">Golgi apparatus</keyword>
<dbReference type="GO" id="GO:0030663">
    <property type="term" value="C:COPI-coated vesicle membrane"/>
    <property type="evidence" value="ECO:0007669"/>
    <property type="project" value="UniProtKB-SubCell"/>
</dbReference>
<evidence type="ECO:0000256" key="9">
    <source>
        <dbReference type="ARBA" id="ARBA00022892"/>
    </source>
</evidence>
<keyword evidence="12" id="KW-0472">Membrane</keyword>
<dbReference type="PANTHER" id="PTHR46344">
    <property type="entry name" value="OS02G0202900 PROTEIN"/>
    <property type="match status" value="1"/>
</dbReference>
<proteinExistence type="inferred from homology"/>
<dbReference type="AlphaFoldDB" id="A0A0B2QTG6"/>
<evidence type="ECO:0000256" key="4">
    <source>
        <dbReference type="ARBA" id="ARBA00011775"/>
    </source>
</evidence>
<dbReference type="FunFam" id="3.30.450.60:FF:000014">
    <property type="entry name" value="Coatomer subunit zeta-2"/>
    <property type="match status" value="1"/>
</dbReference>
<dbReference type="PANTHER" id="PTHR46344:SF3">
    <property type="entry name" value="F-BOX DOMAIN-CONTAINING PROTEIN"/>
    <property type="match status" value="1"/>
</dbReference>
<gene>
    <name evidence="17" type="ORF">glysoja_030632</name>
</gene>
<name>A0A0B2QTG6_GLYSO</name>
<organism evidence="17">
    <name type="scientific">Glycine soja</name>
    <name type="common">Wild soybean</name>
    <dbReference type="NCBI Taxonomy" id="3848"/>
    <lineage>
        <taxon>Eukaryota</taxon>
        <taxon>Viridiplantae</taxon>
        <taxon>Streptophyta</taxon>
        <taxon>Embryophyta</taxon>
        <taxon>Tracheophyta</taxon>
        <taxon>Spermatophyta</taxon>
        <taxon>Magnoliopsida</taxon>
        <taxon>eudicotyledons</taxon>
        <taxon>Gunneridae</taxon>
        <taxon>Pentapetalae</taxon>
        <taxon>rosids</taxon>
        <taxon>fabids</taxon>
        <taxon>Fabales</taxon>
        <taxon>Fabaceae</taxon>
        <taxon>Papilionoideae</taxon>
        <taxon>50 kb inversion clade</taxon>
        <taxon>NPAAA clade</taxon>
        <taxon>indigoferoid/millettioid clade</taxon>
        <taxon>Phaseoleae</taxon>
        <taxon>Glycine</taxon>
        <taxon>Glycine subgen. Soja</taxon>
    </lineage>
</organism>
<dbReference type="Gene3D" id="2.120.10.80">
    <property type="entry name" value="Kelch-type beta propeller"/>
    <property type="match status" value="1"/>
</dbReference>
<dbReference type="CDD" id="cd14829">
    <property type="entry name" value="Zeta-COP"/>
    <property type="match status" value="1"/>
</dbReference>
<feature type="domain" description="AP complex mu/sigma subunit" evidence="16">
    <location>
        <begin position="392"/>
        <end position="530"/>
    </location>
</feature>
<evidence type="ECO:0000259" key="15">
    <source>
        <dbReference type="Pfam" id="PF00646"/>
    </source>
</evidence>
<keyword evidence="13" id="KW-0968">Cytoplasmic vesicle</keyword>
<protein>
    <submittedName>
        <fullName evidence="17">F-box/kelch-repeat protein</fullName>
    </submittedName>
</protein>
<dbReference type="InterPro" id="IPR001810">
    <property type="entry name" value="F-box_dom"/>
</dbReference>
<comment type="function">
    <text evidence="14">The coatomer is a cytosolic protein complex that binds to dilysine motifs and reversibly associates with Golgi non-clathrin-coated vesicles, which further mediate biosynthetic protein transport from the ER, via the Golgi up to the trans Golgi network. Coatomer complex is required for budding from Golgi membranes, and is essential for the retrograde Golgi-to-ER transport of dilysine-tagged proteins. The zeta subunit may be involved in regulating the coat assembly and, hence, the rate of biosynthetic protein transport due to its association-dissociation properties with the coatomer complex.</text>
</comment>
<keyword evidence="8" id="KW-0677">Repeat</keyword>
<dbReference type="InterPro" id="IPR036047">
    <property type="entry name" value="F-box-like_dom_sf"/>
</dbReference>
<dbReference type="EMBL" id="KN656710">
    <property type="protein sequence ID" value="KHN22962.1"/>
    <property type="molecule type" value="Genomic_DNA"/>
</dbReference>
<dbReference type="GO" id="GO:0000139">
    <property type="term" value="C:Golgi membrane"/>
    <property type="evidence" value="ECO:0007669"/>
    <property type="project" value="UniProtKB-SubCell"/>
</dbReference>
<keyword evidence="6" id="KW-0813">Transport</keyword>
<evidence type="ECO:0000256" key="5">
    <source>
        <dbReference type="ARBA" id="ARBA00022441"/>
    </source>
</evidence>
<dbReference type="GO" id="GO:0015031">
    <property type="term" value="P:protein transport"/>
    <property type="evidence" value="ECO:0007669"/>
    <property type="project" value="UniProtKB-KW"/>
</dbReference>
<dbReference type="InterPro" id="IPR022775">
    <property type="entry name" value="AP_mu_sigma_su"/>
</dbReference>
<dbReference type="InterPro" id="IPR011012">
    <property type="entry name" value="Longin-like_dom_sf"/>
</dbReference>
<dbReference type="Pfam" id="PF01344">
    <property type="entry name" value="Kelch_1"/>
    <property type="match status" value="2"/>
</dbReference>
<dbReference type="SMART" id="SM00612">
    <property type="entry name" value="Kelch"/>
    <property type="match status" value="2"/>
</dbReference>
<comment type="similarity">
    <text evidence="3">Belongs to the adaptor complexes small subunit family.</text>
</comment>
<evidence type="ECO:0000256" key="6">
    <source>
        <dbReference type="ARBA" id="ARBA00022448"/>
    </source>
</evidence>
<sequence length="562" mass="63071">MRENTPRETTRVQPPLLSGLPDDLAIACLIRVPRIEHRKLHLVCKRWHRLLSEDFFYSLRKSLGMAEEWLYVIKADRAGRISVHAFDPIYQLWQPLPPVPGDFPEAMWVGSAVLSGCHLYLFGGVDLEGSRSIRRVIFYNACTNKWHRAPDMLQKRNLFRSCVINNCLFVAGGELEGIQMTRSAEVYDPSQNRWSFISEMRTSMVPLFGFVHNGTWFFKGNEIGSGNSMCEAYSPETDTWTPVTNGMVNGRGNDCISLNGQLYALGCPDGCKLTVYDRATDSWKKLIDSKLHVDKFPSLVAVAPVSLNGKLCIIRHNMSISLVDVSSPNQQLESNPQDLWENIAGKAQHIRRCYKPENKISPDNISYAAKETARAFSLFRSATMSHETCPSVKNFLLLDSDGKRVAVKYFSEDWATNSAKENFEKVVFNKTQKTNARTEAEIAMFENNIVVYKFVQDLHFFVTGGDYENELILATVLQAFFDSVGLLLRGNVDKKEALENLDLILLCIDEIVDGGIILETDPNVIAGKVASNSIDSGAPLSEQTLSQALATAREHLARSLLK</sequence>
<evidence type="ECO:0000256" key="8">
    <source>
        <dbReference type="ARBA" id="ARBA00022737"/>
    </source>
</evidence>
<reference evidence="17" key="1">
    <citation type="submission" date="2014-07" db="EMBL/GenBank/DDBJ databases">
        <title>Identification of a novel salt tolerance gene in wild soybean by whole-genome sequencing.</title>
        <authorList>
            <person name="Lam H.-M."/>
            <person name="Qi X."/>
            <person name="Li M.-W."/>
            <person name="Liu X."/>
            <person name="Xie M."/>
            <person name="Ni M."/>
            <person name="Xu X."/>
        </authorList>
    </citation>
    <scope>NUCLEOTIDE SEQUENCE [LARGE SCALE GENOMIC DNA]</scope>
    <source>
        <tissue evidence="17">Root</tissue>
    </source>
</reference>
<dbReference type="Pfam" id="PF00646">
    <property type="entry name" value="F-box"/>
    <property type="match status" value="1"/>
</dbReference>
<dbReference type="SUPFAM" id="SSF81383">
    <property type="entry name" value="F-box domain"/>
    <property type="match status" value="1"/>
</dbReference>
<evidence type="ECO:0000256" key="13">
    <source>
        <dbReference type="ARBA" id="ARBA00023329"/>
    </source>
</evidence>
<evidence type="ECO:0000259" key="16">
    <source>
        <dbReference type="Pfam" id="PF01217"/>
    </source>
</evidence>